<dbReference type="EMBL" id="UINC01154872">
    <property type="protein sequence ID" value="SVD50388.1"/>
    <property type="molecule type" value="Genomic_DNA"/>
</dbReference>
<dbReference type="CDD" id="cd16325">
    <property type="entry name" value="LolA"/>
    <property type="match status" value="1"/>
</dbReference>
<accession>A0A382VX02</accession>
<protein>
    <recommendedName>
        <fullName evidence="2">Outer-membrane lipoprotein carrier protein</fullName>
    </recommendedName>
</protein>
<organism evidence="1">
    <name type="scientific">marine metagenome</name>
    <dbReference type="NCBI Taxonomy" id="408172"/>
    <lineage>
        <taxon>unclassified sequences</taxon>
        <taxon>metagenomes</taxon>
        <taxon>ecological metagenomes</taxon>
    </lineage>
</organism>
<dbReference type="Gene3D" id="2.50.20.10">
    <property type="entry name" value="Lipoprotein localisation LolA/LolB/LppX"/>
    <property type="match status" value="1"/>
</dbReference>
<dbReference type="PANTHER" id="PTHR35869">
    <property type="entry name" value="OUTER-MEMBRANE LIPOPROTEIN CARRIER PROTEIN"/>
    <property type="match status" value="1"/>
</dbReference>
<sequence length="185" mass="21833">MKKKIIVICLFLSFFLPLQASLKEKIISNLEKINNLTFNFKQTIDEKTEEGDCTIEYPKKIFCSYNNLNKKIMVSNGKSLVIKNKNINQYYIYSLKRTPLELILDKDYLISQIKNLNGRIIDNKYLNFTLLNKDNKINIFFDKQTLNLMGWQTEDVYQNLVVTFISKVKTNQKIDKNIFKLPKIN</sequence>
<gene>
    <name evidence="1" type="ORF">METZ01_LOCUS403242</name>
</gene>
<dbReference type="InterPro" id="IPR004564">
    <property type="entry name" value="OM_lipoprot_carrier_LolA-like"/>
</dbReference>
<dbReference type="InterPro" id="IPR029046">
    <property type="entry name" value="LolA/LolB/LppX"/>
</dbReference>
<evidence type="ECO:0008006" key="2">
    <source>
        <dbReference type="Google" id="ProtNLM"/>
    </source>
</evidence>
<reference evidence="1" key="1">
    <citation type="submission" date="2018-05" db="EMBL/GenBank/DDBJ databases">
        <authorList>
            <person name="Lanie J.A."/>
            <person name="Ng W.-L."/>
            <person name="Kazmierczak K.M."/>
            <person name="Andrzejewski T.M."/>
            <person name="Davidsen T.M."/>
            <person name="Wayne K.J."/>
            <person name="Tettelin H."/>
            <person name="Glass J.I."/>
            <person name="Rusch D."/>
            <person name="Podicherti R."/>
            <person name="Tsui H.-C.T."/>
            <person name="Winkler M.E."/>
        </authorList>
    </citation>
    <scope>NUCLEOTIDE SEQUENCE</scope>
</reference>
<name>A0A382VX02_9ZZZZ</name>
<dbReference type="PANTHER" id="PTHR35869:SF1">
    <property type="entry name" value="OUTER-MEMBRANE LIPOPROTEIN CARRIER PROTEIN"/>
    <property type="match status" value="1"/>
</dbReference>
<evidence type="ECO:0000313" key="1">
    <source>
        <dbReference type="EMBL" id="SVD50388.1"/>
    </source>
</evidence>
<proteinExistence type="predicted"/>
<dbReference type="Pfam" id="PF03548">
    <property type="entry name" value="LolA"/>
    <property type="match status" value="1"/>
</dbReference>
<dbReference type="AlphaFoldDB" id="A0A382VX02"/>
<dbReference type="SUPFAM" id="SSF89392">
    <property type="entry name" value="Prokaryotic lipoproteins and lipoprotein localization factors"/>
    <property type="match status" value="1"/>
</dbReference>